<evidence type="ECO:0000313" key="2">
    <source>
        <dbReference type="Proteomes" id="UP000252081"/>
    </source>
</evidence>
<reference evidence="1 2" key="1">
    <citation type="submission" date="2018-07" db="EMBL/GenBank/DDBJ databases">
        <title>A draft genome of a endophytic bacteria, a new species of Pedobacter.</title>
        <authorList>
            <person name="Zhang Z.D."/>
            <person name="Chen Z.J."/>
        </authorList>
    </citation>
    <scope>NUCLEOTIDE SEQUENCE [LARGE SCALE GENOMIC DNA]</scope>
    <source>
        <strain evidence="1 2">RS10</strain>
    </source>
</reference>
<protein>
    <submittedName>
        <fullName evidence="1">Uncharacterized protein</fullName>
    </submittedName>
</protein>
<name>A0A366KW37_9SPHI</name>
<keyword evidence="2" id="KW-1185">Reference proteome</keyword>
<evidence type="ECO:0000313" key="1">
    <source>
        <dbReference type="EMBL" id="RBQ05846.1"/>
    </source>
</evidence>
<dbReference type="RefSeq" id="WP_113949684.1">
    <property type="nucleotide sequence ID" value="NZ_QNQU01000012.1"/>
</dbReference>
<organism evidence="1 2">
    <name type="scientific">Pedobacter miscanthi</name>
    <dbReference type="NCBI Taxonomy" id="2259170"/>
    <lineage>
        <taxon>Bacteria</taxon>
        <taxon>Pseudomonadati</taxon>
        <taxon>Bacteroidota</taxon>
        <taxon>Sphingobacteriia</taxon>
        <taxon>Sphingobacteriales</taxon>
        <taxon>Sphingobacteriaceae</taxon>
        <taxon>Pedobacter</taxon>
    </lineage>
</organism>
<proteinExistence type="predicted"/>
<comment type="caution">
    <text evidence="1">The sequence shown here is derived from an EMBL/GenBank/DDBJ whole genome shotgun (WGS) entry which is preliminary data.</text>
</comment>
<gene>
    <name evidence="1" type="ORF">DRW42_15215</name>
</gene>
<dbReference type="EMBL" id="QNQU01000012">
    <property type="protein sequence ID" value="RBQ05846.1"/>
    <property type="molecule type" value="Genomic_DNA"/>
</dbReference>
<sequence length="179" mass="20952">MEKFKTDCLPFLYQSEFYSIAWGMEHYGFFIDPQGRKCNYRISKDYRYGVTDKWNLSKTTDKVDPSDNTAYEHEEYETIAPDDLFENLLNSVEYKPWFGYQKKTNIITEEMIADLLQSPIEDHGDIALDAGSFTNSLYVYDAEMGIYKRILLSMDGDVKRVNQSIYTHNIIRSLGQIKL</sequence>
<dbReference type="AlphaFoldDB" id="A0A366KW37"/>
<dbReference type="OrthoDB" id="9970766at2"/>
<dbReference type="Proteomes" id="UP000252081">
    <property type="component" value="Unassembled WGS sequence"/>
</dbReference>
<accession>A0A366KW37</accession>